<comment type="caution">
    <text evidence="2">The sequence shown here is derived from an EMBL/GenBank/DDBJ whole genome shotgun (WGS) entry which is preliminary data.</text>
</comment>
<dbReference type="GeneID" id="63847281"/>
<keyword evidence="3" id="KW-1185">Reference proteome</keyword>
<reference evidence="2" key="1">
    <citation type="submission" date="2020-01" db="EMBL/GenBank/DDBJ databases">
        <authorList>
            <consortium name="DOE Joint Genome Institute"/>
            <person name="Haridas S."/>
            <person name="Albert R."/>
            <person name="Binder M."/>
            <person name="Bloem J."/>
            <person name="Labutti K."/>
            <person name="Salamov A."/>
            <person name="Andreopoulos B."/>
            <person name="Baker S.E."/>
            <person name="Barry K."/>
            <person name="Bills G."/>
            <person name="Bluhm B.H."/>
            <person name="Cannon C."/>
            <person name="Castanera R."/>
            <person name="Culley D.E."/>
            <person name="Daum C."/>
            <person name="Ezra D."/>
            <person name="Gonzalez J.B."/>
            <person name="Henrissat B."/>
            <person name="Kuo A."/>
            <person name="Liang C."/>
            <person name="Lipzen A."/>
            <person name="Lutzoni F."/>
            <person name="Magnuson J."/>
            <person name="Mondo S."/>
            <person name="Nolan M."/>
            <person name="Ohm R."/>
            <person name="Pangilinan J."/>
            <person name="Park H.-J."/>
            <person name="Ramirez L."/>
            <person name="Alfaro M."/>
            <person name="Sun H."/>
            <person name="Tritt A."/>
            <person name="Yoshinaga Y."/>
            <person name="Zwiers L.-H."/>
            <person name="Turgeon B.G."/>
            <person name="Goodwin S.B."/>
            <person name="Spatafora J.W."/>
            <person name="Crous P.W."/>
            <person name="Grigoriev I.V."/>
        </authorList>
    </citation>
    <scope>NUCLEOTIDE SEQUENCE</scope>
    <source>
        <strain evidence="2">CBS 394.84</strain>
    </source>
</reference>
<dbReference type="EMBL" id="ML976614">
    <property type="protein sequence ID" value="KAF1851272.1"/>
    <property type="molecule type" value="Genomic_DNA"/>
</dbReference>
<feature type="compositionally biased region" description="Acidic residues" evidence="1">
    <location>
        <begin position="581"/>
        <end position="592"/>
    </location>
</feature>
<accession>A0A9P4LED7</accession>
<proteinExistence type="predicted"/>
<feature type="compositionally biased region" description="Basic and acidic residues" evidence="1">
    <location>
        <begin position="553"/>
        <end position="564"/>
    </location>
</feature>
<dbReference type="AlphaFoldDB" id="A0A9P4LED7"/>
<protein>
    <submittedName>
        <fullName evidence="2">Uncharacterized protein</fullName>
    </submittedName>
</protein>
<name>A0A9P4LED7_9PLEO</name>
<dbReference type="OrthoDB" id="3683952at2759"/>
<evidence type="ECO:0000313" key="3">
    <source>
        <dbReference type="Proteomes" id="UP000800039"/>
    </source>
</evidence>
<feature type="region of interest" description="Disordered" evidence="1">
    <location>
        <begin position="361"/>
        <end position="380"/>
    </location>
</feature>
<evidence type="ECO:0000256" key="1">
    <source>
        <dbReference type="SAM" id="MobiDB-lite"/>
    </source>
</evidence>
<dbReference type="Proteomes" id="UP000800039">
    <property type="component" value="Unassembled WGS sequence"/>
</dbReference>
<evidence type="ECO:0000313" key="2">
    <source>
        <dbReference type="EMBL" id="KAF1851272.1"/>
    </source>
</evidence>
<organism evidence="2 3">
    <name type="scientific">Cucurbitaria berberidis CBS 394.84</name>
    <dbReference type="NCBI Taxonomy" id="1168544"/>
    <lineage>
        <taxon>Eukaryota</taxon>
        <taxon>Fungi</taxon>
        <taxon>Dikarya</taxon>
        <taxon>Ascomycota</taxon>
        <taxon>Pezizomycotina</taxon>
        <taxon>Dothideomycetes</taxon>
        <taxon>Pleosporomycetidae</taxon>
        <taxon>Pleosporales</taxon>
        <taxon>Pleosporineae</taxon>
        <taxon>Cucurbitariaceae</taxon>
        <taxon>Cucurbitaria</taxon>
    </lineage>
</organism>
<feature type="region of interest" description="Disordered" evidence="1">
    <location>
        <begin position="551"/>
        <end position="612"/>
    </location>
</feature>
<gene>
    <name evidence="2" type="ORF">K460DRAFT_30626</name>
</gene>
<sequence>MLCALVAYYFLSVGGDDHALHWKHLEICLFQALEYVDNRAEYQQWRKEQLDSSARALDAEAEAIVGDDDRPANIKGGTVRSLGSSIKVKPGTTLAQLMGALGRRAQLLDEIPDTPITISPQTIYPSYFPFRLHLGTYSPLDAVRPPVVNVYVYFTQNGTIRIHGHGTDSKVFSWKLNRLQDVQLFAPFAPFIRVTNLEPLTQGNKIRNLIYYYFMLAENEGFIGALQLKVYQGLVQSLCSACNTLQMEGHNLHLRGLQGSGGSSDGFARDMASGGVSEEIYPELNIPTTNKKSLIAKLRLNPVALAEIAGDTTASQRADLPGSETGQVAMLVDDSEQGEEDTNPEFPAILFGESVEPPRAVPHNNPNPDMALGSDSTDLGHKKKSETLCSDNGFDSSSASPFMPLTSEISVPIPNHSYITTGEVGASTMSIHTLDSETTHEKSGQASRQRLNSLVTRTPSDRRRAVSVISIRSVSSISSCNDSEYRPVNEQTDHNALRPALNTSIRQPPMFQAHVVDVIDLCSDDDDDPVFMGSAKREGQETSDAQAFLHVSRPRDGSGSDRSNKVPPPGTKRKVAFLSGVEEDGMVEEIGGDEWRRASWSRSQTKRSGPHS</sequence>
<dbReference type="RefSeq" id="XP_040793835.1">
    <property type="nucleotide sequence ID" value="XM_040930029.1"/>
</dbReference>